<accession>A0AA39Y7P2</accession>
<gene>
    <name evidence="1" type="ORF">B0T16DRAFT_164402</name>
</gene>
<proteinExistence type="predicted"/>
<organism evidence="1 2">
    <name type="scientific">Cercophora newfieldiana</name>
    <dbReference type="NCBI Taxonomy" id="92897"/>
    <lineage>
        <taxon>Eukaryota</taxon>
        <taxon>Fungi</taxon>
        <taxon>Dikarya</taxon>
        <taxon>Ascomycota</taxon>
        <taxon>Pezizomycotina</taxon>
        <taxon>Sordariomycetes</taxon>
        <taxon>Sordariomycetidae</taxon>
        <taxon>Sordariales</taxon>
        <taxon>Lasiosphaeriaceae</taxon>
        <taxon>Cercophora</taxon>
    </lineage>
</organism>
<protein>
    <submittedName>
        <fullName evidence="1">Uncharacterized protein</fullName>
    </submittedName>
</protein>
<dbReference type="Proteomes" id="UP001174936">
    <property type="component" value="Unassembled WGS sequence"/>
</dbReference>
<evidence type="ECO:0000313" key="2">
    <source>
        <dbReference type="Proteomes" id="UP001174936"/>
    </source>
</evidence>
<dbReference type="AlphaFoldDB" id="A0AA39Y7P2"/>
<dbReference type="EMBL" id="JAULSV010000004">
    <property type="protein sequence ID" value="KAK0646541.1"/>
    <property type="molecule type" value="Genomic_DNA"/>
</dbReference>
<name>A0AA39Y7P2_9PEZI</name>
<reference evidence="1" key="1">
    <citation type="submission" date="2023-06" db="EMBL/GenBank/DDBJ databases">
        <title>Genome-scale phylogeny and comparative genomics of the fungal order Sordariales.</title>
        <authorList>
            <consortium name="Lawrence Berkeley National Laboratory"/>
            <person name="Hensen N."/>
            <person name="Bonometti L."/>
            <person name="Westerberg I."/>
            <person name="Brannstrom I.O."/>
            <person name="Guillou S."/>
            <person name="Cros-Aarteil S."/>
            <person name="Calhoun S."/>
            <person name="Haridas S."/>
            <person name="Kuo A."/>
            <person name="Mondo S."/>
            <person name="Pangilinan J."/>
            <person name="Riley R."/>
            <person name="Labutti K."/>
            <person name="Andreopoulos B."/>
            <person name="Lipzen A."/>
            <person name="Chen C."/>
            <person name="Yanf M."/>
            <person name="Daum C."/>
            <person name="Ng V."/>
            <person name="Clum A."/>
            <person name="Steindorff A."/>
            <person name="Ohm R."/>
            <person name="Martin F."/>
            <person name="Silar P."/>
            <person name="Natvig D."/>
            <person name="Lalanne C."/>
            <person name="Gautier V."/>
            <person name="Ament-Velasquez S.L."/>
            <person name="Kruys A."/>
            <person name="Hutchinson M.I."/>
            <person name="Powell A.J."/>
            <person name="Barry K."/>
            <person name="Miller A.N."/>
            <person name="Grigoriev I.V."/>
            <person name="Debuchy R."/>
            <person name="Gladieux P."/>
            <person name="Thoren M.H."/>
            <person name="Johannesson H."/>
        </authorList>
    </citation>
    <scope>NUCLEOTIDE SEQUENCE</scope>
    <source>
        <strain evidence="1">SMH2532-1</strain>
    </source>
</reference>
<keyword evidence="2" id="KW-1185">Reference proteome</keyword>
<sequence>MPGKSGNKEWLQVLVTTHTPRLDVASAEVEPRCQLQGSVECALTVVVCGADPRGQARLIDTHHPSHTCLGHLGQRHRHVAVRRRSLVCQLWGRDAIKPSFPSRFHTPLPAREHAFFHQIPRPRPPPIAEHHWAHLPGACFDPSQSTTTCHLVCKLCFSHRSHLFFSSC</sequence>
<comment type="caution">
    <text evidence="1">The sequence shown here is derived from an EMBL/GenBank/DDBJ whole genome shotgun (WGS) entry which is preliminary data.</text>
</comment>
<evidence type="ECO:0000313" key="1">
    <source>
        <dbReference type="EMBL" id="KAK0646541.1"/>
    </source>
</evidence>